<gene>
    <name evidence="6" type="primary">virB8</name>
    <name evidence="6" type="ORF">ArsFIN_55070</name>
</gene>
<geneLocation type="plasmid" evidence="7">
    <name>parsfin12</name>
</geneLocation>
<dbReference type="InterPro" id="IPR032710">
    <property type="entry name" value="NTF2-like_dom_sf"/>
</dbReference>
<dbReference type="Proteomes" id="UP000295134">
    <property type="component" value="Plasmid pArsFIN12"/>
</dbReference>
<organism evidence="6 7">
    <name type="scientific">Arsenophonus nasoniae</name>
    <name type="common">son-killer infecting Nasonia vitripennis</name>
    <dbReference type="NCBI Taxonomy" id="638"/>
    <lineage>
        <taxon>Bacteria</taxon>
        <taxon>Pseudomonadati</taxon>
        <taxon>Pseudomonadota</taxon>
        <taxon>Gammaproteobacteria</taxon>
        <taxon>Enterobacterales</taxon>
        <taxon>Morganellaceae</taxon>
        <taxon>Arsenophonus</taxon>
    </lineage>
</organism>
<dbReference type="GO" id="GO:0016020">
    <property type="term" value="C:membrane"/>
    <property type="evidence" value="ECO:0007669"/>
    <property type="project" value="UniProtKB-SubCell"/>
</dbReference>
<evidence type="ECO:0000313" key="6">
    <source>
        <dbReference type="EMBL" id="QBY46896.1"/>
    </source>
</evidence>
<dbReference type="KEGG" id="ans:ArsFIN_55070"/>
<dbReference type="GeneID" id="39751682"/>
<feature type="domain" description="Bacterial virulence protein VirB8" evidence="5">
    <location>
        <begin position="50"/>
        <end position="247"/>
    </location>
</feature>
<keyword evidence="3" id="KW-1133">Transmembrane helix</keyword>
<dbReference type="CDD" id="cd16424">
    <property type="entry name" value="VirB8"/>
    <property type="match status" value="1"/>
</dbReference>
<dbReference type="PIRSF" id="PIRSF003299">
    <property type="entry name" value="VirB8_PtlE"/>
    <property type="match status" value="1"/>
</dbReference>
<dbReference type="EMBL" id="CP038624">
    <property type="protein sequence ID" value="QBY46896.1"/>
    <property type="molecule type" value="Genomic_DNA"/>
</dbReference>
<keyword evidence="2" id="KW-0812">Transmembrane</keyword>
<dbReference type="RefSeq" id="WP_135679202.1">
    <property type="nucleotide sequence ID" value="NZ_CP038624.1"/>
</dbReference>
<dbReference type="SUPFAM" id="SSF54427">
    <property type="entry name" value="NTF2-like"/>
    <property type="match status" value="1"/>
</dbReference>
<dbReference type="GO" id="GO:0030255">
    <property type="term" value="P:protein secretion by the type IV secretion system"/>
    <property type="evidence" value="ECO:0007669"/>
    <property type="project" value="InterPro"/>
</dbReference>
<reference evidence="6 7" key="1">
    <citation type="submission" date="2019-03" db="EMBL/GenBank/DDBJ databases">
        <title>Long-read sequencing reveals hyperdense prophage content in a complex bacterial symbiont genome.</title>
        <authorList>
            <person name="Frost C.L."/>
            <person name="Siozios S."/>
            <person name="Nadal-Jimenez P."/>
            <person name="Brockhurst M.A."/>
            <person name="King K.C."/>
            <person name="Darby A.C."/>
            <person name="Hurst G.D.D."/>
        </authorList>
    </citation>
    <scope>NUCLEOTIDE SEQUENCE [LARGE SCALE GENOMIC DNA]</scope>
    <source>
        <strain evidence="6 7">FIN</strain>
        <plasmid evidence="7">parsfin12</plasmid>
    </source>
</reference>
<dbReference type="Pfam" id="PF04335">
    <property type="entry name" value="VirB8"/>
    <property type="match status" value="1"/>
</dbReference>
<protein>
    <submittedName>
        <fullName evidence="6">Type IV secretion system protein virB8</fullName>
    </submittedName>
</protein>
<name>A0A4P7L3A5_9GAMM</name>
<evidence type="ECO:0000313" key="7">
    <source>
        <dbReference type="Proteomes" id="UP000295134"/>
    </source>
</evidence>
<sequence length="250" mass="28640">MTKEKNDTYYQDSITLLENTPPEKKQAAEIKKQMFEAAKMFETNIIELKQKKIGFLTKVAVFQGIAIVLLTVAITGLTPLKTVVPMMLRVDSTTGYVDKINPYNGENSTMDSNVVRYFVARFIENREGYEWFTIQNMSNFVESTANKAVLTSYKGYMLSDYSPLKRLSKNLKMLVKVNGITFLDDETAQVRFTKLITEPDEKLAVGYEPTKWIATLKFDFTKMIKTEEQRLINPLGFNVVSYRVDAEVVK</sequence>
<dbReference type="Gene3D" id="3.10.450.230">
    <property type="entry name" value="VirB8 protein"/>
    <property type="match status" value="1"/>
</dbReference>
<proteinExistence type="predicted"/>
<dbReference type="AlphaFoldDB" id="A0A4P7L3A5"/>
<dbReference type="InterPro" id="IPR007430">
    <property type="entry name" value="VirB8"/>
</dbReference>
<keyword evidence="6" id="KW-0614">Plasmid</keyword>
<comment type="subcellular location">
    <subcellularLocation>
        <location evidence="1">Membrane</location>
        <topology evidence="1">Single-pass membrane protein</topology>
    </subcellularLocation>
</comment>
<evidence type="ECO:0000256" key="2">
    <source>
        <dbReference type="ARBA" id="ARBA00022692"/>
    </source>
</evidence>
<dbReference type="InterPro" id="IPR026264">
    <property type="entry name" value="VirB8/PtlE"/>
</dbReference>
<evidence type="ECO:0000256" key="4">
    <source>
        <dbReference type="ARBA" id="ARBA00023136"/>
    </source>
</evidence>
<evidence type="ECO:0000256" key="1">
    <source>
        <dbReference type="ARBA" id="ARBA00004167"/>
    </source>
</evidence>
<evidence type="ECO:0000259" key="5">
    <source>
        <dbReference type="Pfam" id="PF04335"/>
    </source>
</evidence>
<accession>A0A4P7L3A5</accession>
<evidence type="ECO:0000256" key="3">
    <source>
        <dbReference type="ARBA" id="ARBA00022989"/>
    </source>
</evidence>
<keyword evidence="4" id="KW-0472">Membrane</keyword>